<sequence length="84" mass="9451">MKSRRKQDRHPPGEQARQASARFRSRMTIKASLPQIPPASTHVKLLKSVEPPLYDAKPHIELGEGPENSKEQAEEGREGKAARR</sequence>
<reference evidence="2 3" key="1">
    <citation type="journal article" date="2020" name="Genomics">
        <title>Complete, high-quality genomes from long-read metagenomic sequencing of two wolf lichen thalli reveals enigmatic genome architecture.</title>
        <authorList>
            <person name="McKenzie S.K."/>
            <person name="Walston R.F."/>
            <person name="Allen J.L."/>
        </authorList>
    </citation>
    <scope>NUCLEOTIDE SEQUENCE [LARGE SCALE GENOMIC DNA]</scope>
    <source>
        <strain evidence="2">WasteWater2</strain>
    </source>
</reference>
<feature type="compositionally biased region" description="Basic and acidic residues" evidence="1">
    <location>
        <begin position="56"/>
        <end position="84"/>
    </location>
</feature>
<protein>
    <submittedName>
        <fullName evidence="2">Uncharacterized protein</fullName>
    </submittedName>
</protein>
<dbReference type="GeneID" id="59285169"/>
<evidence type="ECO:0000313" key="3">
    <source>
        <dbReference type="Proteomes" id="UP000578531"/>
    </source>
</evidence>
<proteinExistence type="predicted"/>
<evidence type="ECO:0000256" key="1">
    <source>
        <dbReference type="SAM" id="MobiDB-lite"/>
    </source>
</evidence>
<dbReference type="EMBL" id="JACCJC010000010">
    <property type="protein sequence ID" value="KAF6238223.1"/>
    <property type="molecule type" value="Genomic_DNA"/>
</dbReference>
<keyword evidence="3" id="KW-1185">Reference proteome</keyword>
<dbReference type="AlphaFoldDB" id="A0A8H6G0M8"/>
<feature type="region of interest" description="Disordered" evidence="1">
    <location>
        <begin position="1"/>
        <end position="22"/>
    </location>
</feature>
<gene>
    <name evidence="2" type="ORF">HO173_003503</name>
</gene>
<feature type="region of interest" description="Disordered" evidence="1">
    <location>
        <begin position="55"/>
        <end position="84"/>
    </location>
</feature>
<evidence type="ECO:0000313" key="2">
    <source>
        <dbReference type="EMBL" id="KAF6238223.1"/>
    </source>
</evidence>
<comment type="caution">
    <text evidence="2">The sequence shown here is derived from an EMBL/GenBank/DDBJ whole genome shotgun (WGS) entry which is preliminary data.</text>
</comment>
<dbReference type="RefSeq" id="XP_037167530.1">
    <property type="nucleotide sequence ID" value="XM_037305428.1"/>
</dbReference>
<name>A0A8H6G0M8_9LECA</name>
<dbReference type="Proteomes" id="UP000578531">
    <property type="component" value="Unassembled WGS sequence"/>
</dbReference>
<organism evidence="2 3">
    <name type="scientific">Letharia columbiana</name>
    <dbReference type="NCBI Taxonomy" id="112416"/>
    <lineage>
        <taxon>Eukaryota</taxon>
        <taxon>Fungi</taxon>
        <taxon>Dikarya</taxon>
        <taxon>Ascomycota</taxon>
        <taxon>Pezizomycotina</taxon>
        <taxon>Lecanoromycetes</taxon>
        <taxon>OSLEUM clade</taxon>
        <taxon>Lecanoromycetidae</taxon>
        <taxon>Lecanorales</taxon>
        <taxon>Lecanorineae</taxon>
        <taxon>Parmeliaceae</taxon>
        <taxon>Letharia</taxon>
    </lineage>
</organism>
<accession>A0A8H6G0M8</accession>